<reference evidence="2" key="1">
    <citation type="journal article" date="2018" name="Nat. Plants">
        <title>Whole-genome landscape of Medicago truncatula symbiotic genes.</title>
        <authorList>
            <person name="Pecrix Y."/>
            <person name="Staton S.E."/>
            <person name="Sallet E."/>
            <person name="Lelandais-Briere C."/>
            <person name="Moreau S."/>
            <person name="Carrere S."/>
            <person name="Blein T."/>
            <person name="Jardinaud M.F."/>
            <person name="Latrasse D."/>
            <person name="Zouine M."/>
            <person name="Zahm M."/>
            <person name="Kreplak J."/>
            <person name="Mayjonade B."/>
            <person name="Satge C."/>
            <person name="Perez M."/>
            <person name="Cauet S."/>
            <person name="Marande W."/>
            <person name="Chantry-Darmon C."/>
            <person name="Lopez-Roques C."/>
            <person name="Bouchez O."/>
            <person name="Berard A."/>
            <person name="Debelle F."/>
            <person name="Munos S."/>
            <person name="Bendahmane A."/>
            <person name="Berges H."/>
            <person name="Niebel A."/>
            <person name="Buitink J."/>
            <person name="Frugier F."/>
            <person name="Benhamed M."/>
            <person name="Crespi M."/>
            <person name="Gouzy J."/>
            <person name="Gamas P."/>
        </authorList>
    </citation>
    <scope>NUCLEOTIDE SEQUENCE [LARGE SCALE GENOMIC DNA]</scope>
    <source>
        <strain evidence="2">cv. Jemalong A17</strain>
    </source>
</reference>
<dbReference type="EMBL" id="PSQE01000002">
    <property type="protein sequence ID" value="RHN73141.1"/>
    <property type="molecule type" value="Genomic_DNA"/>
</dbReference>
<comment type="caution">
    <text evidence="1">The sequence shown here is derived from an EMBL/GenBank/DDBJ whole genome shotgun (WGS) entry which is preliminary data.</text>
</comment>
<evidence type="ECO:0000313" key="1">
    <source>
        <dbReference type="EMBL" id="RHN73141.1"/>
    </source>
</evidence>
<protein>
    <submittedName>
        <fullName evidence="1">Uncharacterized protein</fullName>
    </submittedName>
</protein>
<sequence>MHKLEQEYGLLFNLKYFEEKILAGDLDECEKYVNGSTIKK</sequence>
<name>A0A396J965_MEDTR</name>
<dbReference type="AlphaFoldDB" id="A0A396J965"/>
<dbReference type="Gramene" id="rna8927">
    <property type="protein sequence ID" value="RHN73141.1"/>
    <property type="gene ID" value="gene8927"/>
</dbReference>
<evidence type="ECO:0000313" key="2">
    <source>
        <dbReference type="Proteomes" id="UP000265566"/>
    </source>
</evidence>
<accession>A0A396J965</accession>
<gene>
    <name evidence="1" type="ORF">MtrunA17_Chr2g0295311</name>
</gene>
<proteinExistence type="predicted"/>
<dbReference type="Proteomes" id="UP000265566">
    <property type="component" value="Chromosome 2"/>
</dbReference>
<organism evidence="1 2">
    <name type="scientific">Medicago truncatula</name>
    <name type="common">Barrel medic</name>
    <name type="synonym">Medicago tribuloides</name>
    <dbReference type="NCBI Taxonomy" id="3880"/>
    <lineage>
        <taxon>Eukaryota</taxon>
        <taxon>Viridiplantae</taxon>
        <taxon>Streptophyta</taxon>
        <taxon>Embryophyta</taxon>
        <taxon>Tracheophyta</taxon>
        <taxon>Spermatophyta</taxon>
        <taxon>Magnoliopsida</taxon>
        <taxon>eudicotyledons</taxon>
        <taxon>Gunneridae</taxon>
        <taxon>Pentapetalae</taxon>
        <taxon>rosids</taxon>
        <taxon>fabids</taxon>
        <taxon>Fabales</taxon>
        <taxon>Fabaceae</taxon>
        <taxon>Papilionoideae</taxon>
        <taxon>50 kb inversion clade</taxon>
        <taxon>NPAAA clade</taxon>
        <taxon>Hologalegina</taxon>
        <taxon>IRL clade</taxon>
        <taxon>Trifolieae</taxon>
        <taxon>Medicago</taxon>
    </lineage>
</organism>